<accession>A0A8D8RTU3</accession>
<protein>
    <submittedName>
        <fullName evidence="1">Uncharacterized protein</fullName>
    </submittedName>
</protein>
<sequence>MFRRFVLLYQDASFHLGVFFETPCIRFRKALDCRWALVLPRLFSSTLLINFSNVSFSFTATKFSASFLMIRFCNTHLTRIQHGITIGHPGCSIGCPNNIYDIRDDFNKHSSSSCVQLNV</sequence>
<dbReference type="AlphaFoldDB" id="A0A8D8RTU3"/>
<organism evidence="1">
    <name type="scientific">Cacopsylla melanoneura</name>
    <dbReference type="NCBI Taxonomy" id="428564"/>
    <lineage>
        <taxon>Eukaryota</taxon>
        <taxon>Metazoa</taxon>
        <taxon>Ecdysozoa</taxon>
        <taxon>Arthropoda</taxon>
        <taxon>Hexapoda</taxon>
        <taxon>Insecta</taxon>
        <taxon>Pterygota</taxon>
        <taxon>Neoptera</taxon>
        <taxon>Paraneoptera</taxon>
        <taxon>Hemiptera</taxon>
        <taxon>Sternorrhyncha</taxon>
        <taxon>Psylloidea</taxon>
        <taxon>Psyllidae</taxon>
        <taxon>Psyllinae</taxon>
        <taxon>Cacopsylla</taxon>
    </lineage>
</organism>
<reference evidence="1" key="1">
    <citation type="submission" date="2021-05" db="EMBL/GenBank/DDBJ databases">
        <authorList>
            <person name="Alioto T."/>
            <person name="Alioto T."/>
            <person name="Gomez Garrido J."/>
        </authorList>
    </citation>
    <scope>NUCLEOTIDE SEQUENCE</scope>
</reference>
<proteinExistence type="predicted"/>
<name>A0A8D8RTU3_9HEMI</name>
<evidence type="ECO:0000313" key="1">
    <source>
        <dbReference type="EMBL" id="CAG6657519.1"/>
    </source>
</evidence>
<dbReference type="EMBL" id="HBUF01188633">
    <property type="protein sequence ID" value="CAG6657519.1"/>
    <property type="molecule type" value="Transcribed_RNA"/>
</dbReference>